<dbReference type="EMBL" id="BSYR01000065">
    <property type="protein sequence ID" value="GMJ13649.1"/>
    <property type="molecule type" value="Genomic_DNA"/>
</dbReference>
<evidence type="ECO:0000256" key="2">
    <source>
        <dbReference type="ARBA" id="ARBA00007786"/>
    </source>
</evidence>
<evidence type="ECO:0000256" key="8">
    <source>
        <dbReference type="SAM" id="SignalP"/>
    </source>
</evidence>
<evidence type="ECO:0000313" key="11">
    <source>
        <dbReference type="EMBL" id="GMJ13645.1"/>
    </source>
</evidence>
<feature type="signal peptide" evidence="8">
    <location>
        <begin position="1"/>
        <end position="28"/>
    </location>
</feature>
<dbReference type="SUPFAM" id="SSF101148">
    <property type="entry name" value="Plant invertase/pectin methylesterase inhibitor"/>
    <property type="match status" value="1"/>
</dbReference>
<dbReference type="OrthoDB" id="1430376at2759"/>
<dbReference type="InterPro" id="IPR035513">
    <property type="entry name" value="Invertase/methylesterase_inhib"/>
</dbReference>
<dbReference type="GO" id="GO:0004857">
    <property type="term" value="F:enzyme inhibitor activity"/>
    <property type="evidence" value="ECO:0007669"/>
    <property type="project" value="InterPro"/>
</dbReference>
<evidence type="ECO:0000313" key="16">
    <source>
        <dbReference type="Proteomes" id="UP001165190"/>
    </source>
</evidence>
<dbReference type="CDD" id="cd15798">
    <property type="entry name" value="PMEI-like_3"/>
    <property type="match status" value="1"/>
</dbReference>
<feature type="domain" description="Pectinesterase inhibitor" evidence="9">
    <location>
        <begin position="36"/>
        <end position="192"/>
    </location>
</feature>
<dbReference type="EMBL" id="BSYR01000065">
    <property type="protein sequence ID" value="GMJ13645.1"/>
    <property type="molecule type" value="Genomic_DNA"/>
</dbReference>
<dbReference type="SMART" id="SM00856">
    <property type="entry name" value="PMEI"/>
    <property type="match status" value="1"/>
</dbReference>
<keyword evidence="6" id="KW-0325">Glycoprotein</keyword>
<dbReference type="EC" id="3.1.1.11" evidence="3"/>
<dbReference type="NCBIfam" id="TIGR01614">
    <property type="entry name" value="PME_inhib"/>
    <property type="match status" value="1"/>
</dbReference>
<evidence type="ECO:0000256" key="5">
    <source>
        <dbReference type="ARBA" id="ARBA00023157"/>
    </source>
</evidence>
<evidence type="ECO:0000256" key="7">
    <source>
        <dbReference type="ARBA" id="ARBA00038471"/>
    </source>
</evidence>
<dbReference type="EMBL" id="BSYR01000065">
    <property type="protein sequence ID" value="GMJ13647.1"/>
    <property type="molecule type" value="Genomic_DNA"/>
</dbReference>
<name>A0A9W7MUE6_HIBTR</name>
<evidence type="ECO:0000313" key="14">
    <source>
        <dbReference type="EMBL" id="GMJ13648.1"/>
    </source>
</evidence>
<gene>
    <name evidence="10" type="ORF">HRI_005033600</name>
    <name evidence="11" type="ORF">HRI_005033700</name>
    <name evidence="12" type="ORF">HRI_005033800</name>
    <name evidence="13" type="ORF">HRI_005033900</name>
    <name evidence="14" type="ORF">HRI_005034000</name>
    <name evidence="15" type="ORF">HRI_005034100</name>
</gene>
<dbReference type="Gene3D" id="1.20.140.40">
    <property type="entry name" value="Invertase/pectin methylesterase inhibitor family protein"/>
    <property type="match status" value="1"/>
</dbReference>
<evidence type="ECO:0000256" key="1">
    <source>
        <dbReference type="ARBA" id="ARBA00006027"/>
    </source>
</evidence>
<evidence type="ECO:0000313" key="12">
    <source>
        <dbReference type="EMBL" id="GMJ13646.1"/>
    </source>
</evidence>
<dbReference type="FunFam" id="1.20.140.40:FF:000010">
    <property type="entry name" value="Pectinesterase"/>
    <property type="match status" value="1"/>
</dbReference>
<comment type="caution">
    <text evidence="13">The sequence shown here is derived from an EMBL/GenBank/DDBJ whole genome shotgun (WGS) entry which is preliminary data.</text>
</comment>
<protein>
    <recommendedName>
        <fullName evidence="3">pectinesterase</fullName>
        <ecNumber evidence="3">3.1.1.11</ecNumber>
    </recommendedName>
</protein>
<evidence type="ECO:0000256" key="6">
    <source>
        <dbReference type="ARBA" id="ARBA00023180"/>
    </source>
</evidence>
<comment type="similarity">
    <text evidence="1">In the N-terminal section; belongs to the PMEI family.</text>
</comment>
<feature type="chain" id="PRO_5041156199" description="pectinesterase" evidence="8">
    <location>
        <begin position="29"/>
        <end position="201"/>
    </location>
</feature>
<comment type="similarity">
    <text evidence="7">Belongs to the PMEI family.</text>
</comment>
<comment type="similarity">
    <text evidence="2">In the C-terminal section; belongs to the pectinesterase family.</text>
</comment>
<proteinExistence type="inferred from homology"/>
<keyword evidence="16" id="KW-1185">Reference proteome</keyword>
<evidence type="ECO:0000313" key="15">
    <source>
        <dbReference type="EMBL" id="GMJ13649.1"/>
    </source>
</evidence>
<evidence type="ECO:0000256" key="4">
    <source>
        <dbReference type="ARBA" id="ARBA00022729"/>
    </source>
</evidence>
<reference evidence="13" key="1">
    <citation type="submission" date="2023-05" db="EMBL/GenBank/DDBJ databases">
        <title>Genome and transcriptome analyses reveal genes involved in the formation of fine ridges on petal epidermal cells in Hibiscus trionum.</title>
        <authorList>
            <person name="Koshimizu S."/>
            <person name="Masuda S."/>
            <person name="Ishii T."/>
            <person name="Shirasu K."/>
            <person name="Hoshino A."/>
            <person name="Arita M."/>
        </authorList>
    </citation>
    <scope>NUCLEOTIDE SEQUENCE</scope>
    <source>
        <strain evidence="13">Hamamatsu line</strain>
    </source>
</reference>
<dbReference type="InterPro" id="IPR051955">
    <property type="entry name" value="PME_Inhibitor"/>
</dbReference>
<evidence type="ECO:0000313" key="13">
    <source>
        <dbReference type="EMBL" id="GMJ13647.1"/>
    </source>
</evidence>
<dbReference type="Pfam" id="PF04043">
    <property type="entry name" value="PMEI"/>
    <property type="match status" value="1"/>
</dbReference>
<dbReference type="EMBL" id="BSYR01000065">
    <property type="protein sequence ID" value="GMJ13644.1"/>
    <property type="molecule type" value="Genomic_DNA"/>
</dbReference>
<dbReference type="Proteomes" id="UP001165190">
    <property type="component" value="Unassembled WGS sequence"/>
</dbReference>
<dbReference type="PANTHER" id="PTHR31080:SF117">
    <property type="entry name" value="PLANT INVERTASE_PECTIN METHYLESTERASE INHIBITOR SUPERFAMILY PROTEIN"/>
    <property type="match status" value="1"/>
</dbReference>
<dbReference type="AlphaFoldDB" id="A0A9W7MUE6"/>
<keyword evidence="5" id="KW-1015">Disulfide bond</keyword>
<dbReference type="EMBL" id="BSYR01000065">
    <property type="protein sequence ID" value="GMJ13648.1"/>
    <property type="molecule type" value="Genomic_DNA"/>
</dbReference>
<dbReference type="InterPro" id="IPR006501">
    <property type="entry name" value="Pectinesterase_inhib_dom"/>
</dbReference>
<sequence length="201" mass="21437">MAATFSNLSLQFLVILLSLNSLIDISLGGRQIDPKSSTQFIKTSCSSTRYPDLCCATLLSQASTIQTSPRLMVHAALNVALGNAKSTTASVVKLSKTHGLQPKETNAMQDCLEVLSDTEEELRKSISEMDKIESANAGLTVNDIQTWVSAALTDETTCSDVFEVEHISGGAKTSVRSQLLTVAHLTSNALALVNDYASNLA</sequence>
<evidence type="ECO:0000313" key="10">
    <source>
        <dbReference type="EMBL" id="GMJ13644.1"/>
    </source>
</evidence>
<dbReference type="EMBL" id="BSYR01000065">
    <property type="protein sequence ID" value="GMJ13646.1"/>
    <property type="molecule type" value="Genomic_DNA"/>
</dbReference>
<organism evidence="13 16">
    <name type="scientific">Hibiscus trionum</name>
    <name type="common">Flower of an hour</name>
    <dbReference type="NCBI Taxonomy" id="183268"/>
    <lineage>
        <taxon>Eukaryota</taxon>
        <taxon>Viridiplantae</taxon>
        <taxon>Streptophyta</taxon>
        <taxon>Embryophyta</taxon>
        <taxon>Tracheophyta</taxon>
        <taxon>Spermatophyta</taxon>
        <taxon>Magnoliopsida</taxon>
        <taxon>eudicotyledons</taxon>
        <taxon>Gunneridae</taxon>
        <taxon>Pentapetalae</taxon>
        <taxon>rosids</taxon>
        <taxon>malvids</taxon>
        <taxon>Malvales</taxon>
        <taxon>Malvaceae</taxon>
        <taxon>Malvoideae</taxon>
        <taxon>Hibiscus</taxon>
    </lineage>
</organism>
<dbReference type="GO" id="GO:0030599">
    <property type="term" value="F:pectinesterase activity"/>
    <property type="evidence" value="ECO:0007669"/>
    <property type="project" value="UniProtKB-EC"/>
</dbReference>
<accession>A0A9W7MUE6</accession>
<evidence type="ECO:0000259" key="9">
    <source>
        <dbReference type="SMART" id="SM00856"/>
    </source>
</evidence>
<keyword evidence="4 8" id="KW-0732">Signal</keyword>
<evidence type="ECO:0000256" key="3">
    <source>
        <dbReference type="ARBA" id="ARBA00013229"/>
    </source>
</evidence>
<dbReference type="PANTHER" id="PTHR31080">
    <property type="entry name" value="PECTINESTERASE INHIBITOR-LIKE"/>
    <property type="match status" value="1"/>
</dbReference>